<accession>A0AA38XX48</accession>
<evidence type="ECO:0000256" key="1">
    <source>
        <dbReference type="SAM" id="SignalP"/>
    </source>
</evidence>
<feature type="signal peptide" evidence="1">
    <location>
        <begin position="1"/>
        <end position="19"/>
    </location>
</feature>
<evidence type="ECO:0008006" key="4">
    <source>
        <dbReference type="Google" id="ProtNLM"/>
    </source>
</evidence>
<name>A0AA38XX48_9EURO</name>
<evidence type="ECO:0000313" key="3">
    <source>
        <dbReference type="Proteomes" id="UP001172681"/>
    </source>
</evidence>
<dbReference type="EMBL" id="JAPDRN010000080">
    <property type="protein sequence ID" value="KAJ9626793.1"/>
    <property type="molecule type" value="Genomic_DNA"/>
</dbReference>
<dbReference type="Proteomes" id="UP001172681">
    <property type="component" value="Unassembled WGS sequence"/>
</dbReference>
<keyword evidence="3" id="KW-1185">Reference proteome</keyword>
<feature type="chain" id="PRO_5041358324" description="3-carboxymuconate cyclase" evidence="1">
    <location>
        <begin position="20"/>
        <end position="411"/>
    </location>
</feature>
<protein>
    <recommendedName>
        <fullName evidence="4">3-carboxymuconate cyclase</fullName>
    </recommendedName>
</protein>
<sequence length="411" mass="41332">MLSSARFLLLASLGLTASAAPWSDWKRPSPPSGPGAGGAKAIYFITNDQTNSVVALPVGADGKLSSGSVTGTGGSGSNFIDGSTGMMAGPDALDSQSSLTMAGNNIFAVNAGSNTVSMMSFDPRNPTSLTMVGQPVALPGQFPNTVAASSKNNLVCVGTTGMVNGVSCSSFSAQGLGAMDGLRSFDLNQTTPPVGPTNAVSQLFFSPDESRLYATVKGNPAVGTTGFFSVFPVQASAWGRAGTLAMQDTRSSPAGTAVLFGSENIEGTNNVFVTDASFGAAVVSVDQATNEASLVANQTIEGQKATCWATISKKTGSAFVADVGVNRLVEMSLTDASILSTTDLSADGDPGLIDLVAAGNFIYALSPGNGTTPAAVSVVDVSGGQGSAKLVQHFSLESMGVGKNAQGMAVF</sequence>
<reference evidence="2" key="1">
    <citation type="submission" date="2022-10" db="EMBL/GenBank/DDBJ databases">
        <title>Culturing micro-colonial fungi from biological soil crusts in the Mojave desert and describing Neophaeococcomyces mojavensis, and introducing the new genera and species Taxawa tesnikishii.</title>
        <authorList>
            <person name="Kurbessoian T."/>
            <person name="Stajich J.E."/>
        </authorList>
    </citation>
    <scope>NUCLEOTIDE SEQUENCE</scope>
    <source>
        <strain evidence="2">TK_35</strain>
    </source>
</reference>
<gene>
    <name evidence="2" type="ORF">H2204_009938</name>
</gene>
<comment type="caution">
    <text evidence="2">The sequence shown here is derived from an EMBL/GenBank/DDBJ whole genome shotgun (WGS) entry which is preliminary data.</text>
</comment>
<evidence type="ECO:0000313" key="2">
    <source>
        <dbReference type="EMBL" id="KAJ9626793.1"/>
    </source>
</evidence>
<dbReference type="SUPFAM" id="SSF63829">
    <property type="entry name" value="Calcium-dependent phosphotriesterase"/>
    <property type="match status" value="1"/>
</dbReference>
<organism evidence="2 3">
    <name type="scientific">Knufia peltigerae</name>
    <dbReference type="NCBI Taxonomy" id="1002370"/>
    <lineage>
        <taxon>Eukaryota</taxon>
        <taxon>Fungi</taxon>
        <taxon>Dikarya</taxon>
        <taxon>Ascomycota</taxon>
        <taxon>Pezizomycotina</taxon>
        <taxon>Eurotiomycetes</taxon>
        <taxon>Chaetothyriomycetidae</taxon>
        <taxon>Chaetothyriales</taxon>
        <taxon>Trichomeriaceae</taxon>
        <taxon>Knufia</taxon>
    </lineage>
</organism>
<keyword evidence="1" id="KW-0732">Signal</keyword>
<dbReference type="InterPro" id="IPR015943">
    <property type="entry name" value="WD40/YVTN_repeat-like_dom_sf"/>
</dbReference>
<dbReference type="Gene3D" id="2.130.10.10">
    <property type="entry name" value="YVTN repeat-like/Quinoprotein amine dehydrogenase"/>
    <property type="match status" value="1"/>
</dbReference>
<dbReference type="AlphaFoldDB" id="A0AA38XX48"/>
<proteinExistence type="predicted"/>